<comment type="caution">
    <text evidence="2">The sequence shown here is derived from an EMBL/GenBank/DDBJ whole genome shotgun (WGS) entry which is preliminary data.</text>
</comment>
<organism evidence="2 3">
    <name type="scientific">Hymenoscyphus albidus</name>
    <dbReference type="NCBI Taxonomy" id="595503"/>
    <lineage>
        <taxon>Eukaryota</taxon>
        <taxon>Fungi</taxon>
        <taxon>Dikarya</taxon>
        <taxon>Ascomycota</taxon>
        <taxon>Pezizomycotina</taxon>
        <taxon>Leotiomycetes</taxon>
        <taxon>Helotiales</taxon>
        <taxon>Helotiaceae</taxon>
        <taxon>Hymenoscyphus</taxon>
    </lineage>
</organism>
<gene>
    <name evidence="2" type="ORF">HYALB_00013353</name>
</gene>
<dbReference type="EMBL" id="CAJVRM010000514">
    <property type="protein sequence ID" value="CAG8981741.1"/>
    <property type="molecule type" value="Genomic_DNA"/>
</dbReference>
<evidence type="ECO:0000313" key="2">
    <source>
        <dbReference type="EMBL" id="CAG8981741.1"/>
    </source>
</evidence>
<feature type="region of interest" description="Disordered" evidence="1">
    <location>
        <begin position="1"/>
        <end position="51"/>
    </location>
</feature>
<feature type="compositionally biased region" description="Polar residues" evidence="1">
    <location>
        <begin position="13"/>
        <end position="24"/>
    </location>
</feature>
<name>A0A9N9M287_9HELO</name>
<evidence type="ECO:0000256" key="1">
    <source>
        <dbReference type="SAM" id="MobiDB-lite"/>
    </source>
</evidence>
<dbReference type="AlphaFoldDB" id="A0A9N9M287"/>
<proteinExistence type="predicted"/>
<reference evidence="2" key="1">
    <citation type="submission" date="2021-07" db="EMBL/GenBank/DDBJ databases">
        <authorList>
            <person name="Durling M."/>
        </authorList>
    </citation>
    <scope>NUCLEOTIDE SEQUENCE</scope>
</reference>
<sequence length="113" mass="12305">MQIGKEEDGLKSLENSDVSNATDRPTNRVKRRRLNISDGVGPGTVITGSNNHEDFLSGIQSSARSDNVDQGTRETSIVIDLTKIQKALEQSVPAEKKRARGCLRGQSLILLDT</sequence>
<dbReference type="Proteomes" id="UP000701801">
    <property type="component" value="Unassembled WGS sequence"/>
</dbReference>
<feature type="compositionally biased region" description="Basic and acidic residues" evidence="1">
    <location>
        <begin position="1"/>
        <end position="11"/>
    </location>
</feature>
<accession>A0A9N9M287</accession>
<protein>
    <submittedName>
        <fullName evidence="2">Uncharacterized protein</fullName>
    </submittedName>
</protein>
<evidence type="ECO:0000313" key="3">
    <source>
        <dbReference type="Proteomes" id="UP000701801"/>
    </source>
</evidence>
<keyword evidence="3" id="KW-1185">Reference proteome</keyword>